<dbReference type="InterPro" id="IPR041664">
    <property type="entry name" value="AAA_16"/>
</dbReference>
<protein>
    <submittedName>
        <fullName evidence="3">LuxR family transcriptional regulator</fullName>
    </submittedName>
</protein>
<dbReference type="GO" id="GO:0006355">
    <property type="term" value="P:regulation of DNA-templated transcription"/>
    <property type="evidence" value="ECO:0007669"/>
    <property type="project" value="InterPro"/>
</dbReference>
<evidence type="ECO:0000313" key="4">
    <source>
        <dbReference type="Proteomes" id="UP000323876"/>
    </source>
</evidence>
<keyword evidence="4" id="KW-1185">Reference proteome</keyword>
<dbReference type="InterPro" id="IPR036388">
    <property type="entry name" value="WH-like_DNA-bd_sf"/>
</dbReference>
<reference evidence="3 4" key="1">
    <citation type="submission" date="2019-09" db="EMBL/GenBank/DDBJ databases">
        <authorList>
            <person name="Wang X."/>
        </authorList>
    </citation>
    <scope>NUCLEOTIDE SEQUENCE [LARGE SCALE GENOMIC DNA]</scope>
    <source>
        <strain evidence="3 4">CICC 11023</strain>
    </source>
</reference>
<dbReference type="OrthoDB" id="4492918at2"/>
<gene>
    <name evidence="3" type="ORF">F3087_36760</name>
</gene>
<dbReference type="SMART" id="SM00421">
    <property type="entry name" value="HTH_LUXR"/>
    <property type="match status" value="1"/>
</dbReference>
<feature type="region of interest" description="Disordered" evidence="1">
    <location>
        <begin position="829"/>
        <end position="850"/>
    </location>
</feature>
<dbReference type="GO" id="GO:0003677">
    <property type="term" value="F:DNA binding"/>
    <property type="evidence" value="ECO:0007669"/>
    <property type="project" value="InterPro"/>
</dbReference>
<dbReference type="PRINTS" id="PR00038">
    <property type="entry name" value="HTHLUXR"/>
</dbReference>
<accession>A0A5N0E5Y3</accession>
<evidence type="ECO:0000313" key="3">
    <source>
        <dbReference type="EMBL" id="KAA8883819.1"/>
    </source>
</evidence>
<dbReference type="Gene3D" id="1.10.10.10">
    <property type="entry name" value="Winged helix-like DNA-binding domain superfamily/Winged helix DNA-binding domain"/>
    <property type="match status" value="1"/>
</dbReference>
<name>A0A5N0E5Y3_9NOCA</name>
<evidence type="ECO:0000259" key="2">
    <source>
        <dbReference type="PROSITE" id="PS50043"/>
    </source>
</evidence>
<dbReference type="InterPro" id="IPR027417">
    <property type="entry name" value="P-loop_NTPase"/>
</dbReference>
<dbReference type="InterPro" id="IPR000792">
    <property type="entry name" value="Tscrpt_reg_LuxR_C"/>
</dbReference>
<dbReference type="Pfam" id="PF00196">
    <property type="entry name" value="GerE"/>
    <property type="match status" value="1"/>
</dbReference>
<dbReference type="Pfam" id="PF13191">
    <property type="entry name" value="AAA_16"/>
    <property type="match status" value="1"/>
</dbReference>
<dbReference type="Proteomes" id="UP000323876">
    <property type="component" value="Unassembled WGS sequence"/>
</dbReference>
<feature type="domain" description="HTH luxR-type" evidence="2">
    <location>
        <begin position="764"/>
        <end position="829"/>
    </location>
</feature>
<dbReference type="CDD" id="cd06170">
    <property type="entry name" value="LuxR_C_like"/>
    <property type="match status" value="1"/>
</dbReference>
<dbReference type="PANTHER" id="PTHR47691:SF3">
    <property type="entry name" value="HTH-TYPE TRANSCRIPTIONAL REGULATOR RV0890C-RELATED"/>
    <property type="match status" value="1"/>
</dbReference>
<organism evidence="3 4">
    <name type="scientific">Nocardia colli</name>
    <dbReference type="NCBI Taxonomy" id="2545717"/>
    <lineage>
        <taxon>Bacteria</taxon>
        <taxon>Bacillati</taxon>
        <taxon>Actinomycetota</taxon>
        <taxon>Actinomycetes</taxon>
        <taxon>Mycobacteriales</taxon>
        <taxon>Nocardiaceae</taxon>
        <taxon>Nocardia</taxon>
    </lineage>
</organism>
<proteinExistence type="predicted"/>
<comment type="caution">
    <text evidence="3">The sequence shown here is derived from an EMBL/GenBank/DDBJ whole genome shotgun (WGS) entry which is preliminary data.</text>
</comment>
<dbReference type="PANTHER" id="PTHR47691">
    <property type="entry name" value="REGULATOR-RELATED"/>
    <property type="match status" value="1"/>
</dbReference>
<dbReference type="SUPFAM" id="SSF46894">
    <property type="entry name" value="C-terminal effector domain of the bipartite response regulators"/>
    <property type="match status" value="1"/>
</dbReference>
<sequence length="850" mass="92494">MGARDRSEGPGMRSAPDAFVGRQPELDQIITLLLCTPRLVTLLGPGGIGKTRLASEAVARFQRSTGVEAHWARLARLAAGADATAVAEEIAHAVLEIDFSGRSAWEAIVDALAGPGEQVVLVLDNCEHVLDGVGTVVNQLTAELPNLTIVATSREAIGWIDEHRVPVPPLSREHGIALFQQRSELIGRSVIHPDQAEIMAEICRHVNNHPLFIRLAAARLVREPLPMILRELSGEAPDDQRLRWSDGPRVGADARHRGVRDVISWSYELCDEQERILFERMAVFAAGYDINPEDVPDGAALDVGAEREAIEFVCSDPAGDGPIRLPRSAIPDLLDRLVDQSLVSAHLTATTVRYSLLESIRVFAQQRLELRSRDGLDERARLERRHRQYYRDKVVDAATNWFGAAELQYLDWARAAWDNILTAIDRSLAEPGQAAVGLDICRGLLAIRLPFLGCSFREIRLWSARTLQATRLLAPEPTGNQLETTALVVWIALCQGTLAEAEAMLDECVRTCLGEGADLDDWRASADTDLGLTAAVEFAWGVELLIARSDPRSIIVLSRAAEKYRRDNDVGGSVMAELFGALASGLLGTVEQADAMTASFLARVEGSGASWVHSWARLARTVALVRADQSSEALTLGRSALTHLTKIRDRWGELWAVQFRTWALARLIEQAQQAKADRPRLVAAATEIAQLAGGTKVLLAETNMDVSRLGPFSAETVKAVTAARVVLGETAYAAAEKQGLGLRPERGELQSFALGSLSLYRPRAEDVWTSLSPAEGEVAILAAAGWTNSAIAVRRGISTRTVDAQVASVLQKLAIGSRAEIGELAPRPLRDRMRAESMRAPGRQPGRRGT</sequence>
<evidence type="ECO:0000256" key="1">
    <source>
        <dbReference type="SAM" id="MobiDB-lite"/>
    </source>
</evidence>
<dbReference type="AlphaFoldDB" id="A0A5N0E5Y3"/>
<dbReference type="EMBL" id="VXLC01000025">
    <property type="protein sequence ID" value="KAA8883819.1"/>
    <property type="molecule type" value="Genomic_DNA"/>
</dbReference>
<dbReference type="InterPro" id="IPR016032">
    <property type="entry name" value="Sig_transdc_resp-reg_C-effctor"/>
</dbReference>
<dbReference type="Gene3D" id="3.40.50.300">
    <property type="entry name" value="P-loop containing nucleotide triphosphate hydrolases"/>
    <property type="match status" value="1"/>
</dbReference>
<dbReference type="SUPFAM" id="SSF52540">
    <property type="entry name" value="P-loop containing nucleoside triphosphate hydrolases"/>
    <property type="match status" value="1"/>
</dbReference>
<dbReference type="PROSITE" id="PS50043">
    <property type="entry name" value="HTH_LUXR_2"/>
    <property type="match status" value="1"/>
</dbReference>